<evidence type="ECO:0000256" key="4">
    <source>
        <dbReference type="ARBA" id="ARBA00022692"/>
    </source>
</evidence>
<keyword evidence="5 7" id="KW-1133">Transmembrane helix</keyword>
<evidence type="ECO:0000256" key="2">
    <source>
        <dbReference type="ARBA" id="ARBA00022448"/>
    </source>
</evidence>
<evidence type="ECO:0000256" key="1">
    <source>
        <dbReference type="ARBA" id="ARBA00004651"/>
    </source>
</evidence>
<feature type="domain" description="ABC transmembrane type-1" evidence="8">
    <location>
        <begin position="67"/>
        <end position="247"/>
    </location>
</feature>
<accession>A0ABT9Y9G4</accession>
<keyword evidence="6 7" id="KW-0472">Membrane</keyword>
<evidence type="ECO:0000256" key="7">
    <source>
        <dbReference type="RuleBase" id="RU363032"/>
    </source>
</evidence>
<keyword evidence="3" id="KW-1003">Cell membrane</keyword>
<dbReference type="InterPro" id="IPR000515">
    <property type="entry name" value="MetI-like"/>
</dbReference>
<evidence type="ECO:0000256" key="6">
    <source>
        <dbReference type="ARBA" id="ARBA00023136"/>
    </source>
</evidence>
<evidence type="ECO:0000313" key="10">
    <source>
        <dbReference type="Proteomes" id="UP001239167"/>
    </source>
</evidence>
<feature type="transmembrane region" description="Helical" evidence="7">
    <location>
        <begin position="75"/>
        <end position="95"/>
    </location>
</feature>
<dbReference type="Pfam" id="PF00528">
    <property type="entry name" value="BPD_transp_1"/>
    <property type="match status" value="1"/>
</dbReference>
<feature type="transmembrane region" description="Helical" evidence="7">
    <location>
        <begin position="229"/>
        <end position="248"/>
    </location>
</feature>
<dbReference type="PANTHER" id="PTHR30151:SF0">
    <property type="entry name" value="ABC TRANSPORTER PERMEASE PROTEIN MJ0413-RELATED"/>
    <property type="match status" value="1"/>
</dbReference>
<dbReference type="Gene3D" id="1.10.3720.10">
    <property type="entry name" value="MetI-like"/>
    <property type="match status" value="1"/>
</dbReference>
<organism evidence="9 10">
    <name type="scientific">Pectinatus haikarae</name>
    <dbReference type="NCBI Taxonomy" id="349096"/>
    <lineage>
        <taxon>Bacteria</taxon>
        <taxon>Bacillati</taxon>
        <taxon>Bacillota</taxon>
        <taxon>Negativicutes</taxon>
        <taxon>Selenomonadales</taxon>
        <taxon>Selenomonadaceae</taxon>
        <taxon>Pectinatus</taxon>
    </lineage>
</organism>
<name>A0ABT9Y9G4_9FIRM</name>
<dbReference type="PANTHER" id="PTHR30151">
    <property type="entry name" value="ALKANE SULFONATE ABC TRANSPORTER-RELATED, MEMBRANE SUBUNIT"/>
    <property type="match status" value="1"/>
</dbReference>
<feature type="transmembrane region" description="Helical" evidence="7">
    <location>
        <begin position="12"/>
        <end position="33"/>
    </location>
</feature>
<dbReference type="EMBL" id="JAUSUE010000017">
    <property type="protein sequence ID" value="MDQ0204485.1"/>
    <property type="molecule type" value="Genomic_DNA"/>
</dbReference>
<dbReference type="CDD" id="cd06261">
    <property type="entry name" value="TM_PBP2"/>
    <property type="match status" value="1"/>
</dbReference>
<keyword evidence="10" id="KW-1185">Reference proteome</keyword>
<dbReference type="PROSITE" id="PS50928">
    <property type="entry name" value="ABC_TM1"/>
    <property type="match status" value="1"/>
</dbReference>
<comment type="subcellular location">
    <subcellularLocation>
        <location evidence="1 7">Cell membrane</location>
        <topology evidence="1 7">Multi-pass membrane protein</topology>
    </subcellularLocation>
</comment>
<comment type="similarity">
    <text evidence="7">Belongs to the binding-protein-dependent transport system permease family.</text>
</comment>
<evidence type="ECO:0000256" key="3">
    <source>
        <dbReference type="ARBA" id="ARBA00022475"/>
    </source>
</evidence>
<dbReference type="Proteomes" id="UP001239167">
    <property type="component" value="Unassembled WGS sequence"/>
</dbReference>
<evidence type="ECO:0000256" key="5">
    <source>
        <dbReference type="ARBA" id="ARBA00022989"/>
    </source>
</evidence>
<feature type="transmembrane region" description="Helical" evidence="7">
    <location>
        <begin position="173"/>
        <end position="190"/>
    </location>
</feature>
<feature type="transmembrane region" description="Helical" evidence="7">
    <location>
        <begin position="133"/>
        <end position="152"/>
    </location>
</feature>
<feature type="transmembrane region" description="Helical" evidence="7">
    <location>
        <begin position="107"/>
        <end position="127"/>
    </location>
</feature>
<dbReference type="SUPFAM" id="SSF161098">
    <property type="entry name" value="MetI-like"/>
    <property type="match status" value="1"/>
</dbReference>
<keyword evidence="4 7" id="KW-0812">Transmembrane</keyword>
<keyword evidence="2 7" id="KW-0813">Transport</keyword>
<proteinExistence type="inferred from homology"/>
<reference evidence="9 10" key="1">
    <citation type="submission" date="2023-07" db="EMBL/GenBank/DDBJ databases">
        <title>Genomic Encyclopedia of Type Strains, Phase IV (KMG-IV): sequencing the most valuable type-strain genomes for metagenomic binning, comparative biology and taxonomic classification.</title>
        <authorList>
            <person name="Goeker M."/>
        </authorList>
    </citation>
    <scope>NUCLEOTIDE SEQUENCE [LARGE SCALE GENOMIC DNA]</scope>
    <source>
        <strain evidence="9 10">DSM 16980</strain>
    </source>
</reference>
<protein>
    <submittedName>
        <fullName evidence="9">Sulfonate transport system permease protein</fullName>
    </submittedName>
</protein>
<dbReference type="RefSeq" id="WP_196605506.1">
    <property type="nucleotide sequence ID" value="NZ_CP116940.1"/>
</dbReference>
<evidence type="ECO:0000313" key="9">
    <source>
        <dbReference type="EMBL" id="MDQ0204485.1"/>
    </source>
</evidence>
<sequence length="262" mass="28413">MAVHNIFRVKALFKNLFLALVLPLLIIILWQIASDRGLIKPSIFASPETITVSFDQMVEKGSYFKHVTASLGRVIYGYIIGSMLGLVLGSLAVLFKTFGKMVDPLIGILRPIPAIACIPFFILWLGIGEASKIGVIVIGAFWPVLLNTMQGIRSADPKLLELAKAFGKTRKIMLCKIILPSAVPAIFTGLRLGISGAWTCVVAAEMIAASAGVGYLISYGRELAQPGTLFVGIISIAIIGLIIDILVIKIQKKTLYWVDQED</sequence>
<evidence type="ECO:0000259" key="8">
    <source>
        <dbReference type="PROSITE" id="PS50928"/>
    </source>
</evidence>
<feature type="transmembrane region" description="Helical" evidence="7">
    <location>
        <begin position="196"/>
        <end position="217"/>
    </location>
</feature>
<dbReference type="InterPro" id="IPR035906">
    <property type="entry name" value="MetI-like_sf"/>
</dbReference>
<gene>
    <name evidence="9" type="ORF">J2S01_002213</name>
</gene>
<comment type="caution">
    <text evidence="9">The sequence shown here is derived from an EMBL/GenBank/DDBJ whole genome shotgun (WGS) entry which is preliminary data.</text>
</comment>